<dbReference type="VEuPathDB" id="FungiDB:H257_01282"/>
<dbReference type="Proteomes" id="UP000266196">
    <property type="component" value="Unassembled WGS sequence"/>
</dbReference>
<keyword evidence="1" id="KW-0378">Hydrolase</keyword>
<reference evidence="4 5" key="1">
    <citation type="submission" date="2018-08" db="EMBL/GenBank/DDBJ databases">
        <title>Aphanomyces genome sequencing and annotation.</title>
        <authorList>
            <person name="Minardi D."/>
            <person name="Oidtmann B."/>
            <person name="Van Der Giezen M."/>
            <person name="Studholme D.J."/>
        </authorList>
    </citation>
    <scope>NUCLEOTIDE SEQUENCE [LARGE SCALE GENOMIC DNA]</scope>
    <source>
        <strain evidence="4 5">197901</strain>
    </source>
</reference>
<dbReference type="EMBL" id="QUTE01010209">
    <property type="protein sequence ID" value="RHZ14784.1"/>
    <property type="molecule type" value="Genomic_DNA"/>
</dbReference>
<keyword evidence="3" id="KW-0472">Membrane</keyword>
<dbReference type="VEuPathDB" id="FungiDB:H257_01281"/>
<evidence type="ECO:0008006" key="6">
    <source>
        <dbReference type="Google" id="ProtNLM"/>
    </source>
</evidence>
<evidence type="ECO:0000313" key="4">
    <source>
        <dbReference type="EMBL" id="RHZ14784.1"/>
    </source>
</evidence>
<gene>
    <name evidence="4" type="ORF">DYB31_007013</name>
</gene>
<dbReference type="GO" id="GO:0005737">
    <property type="term" value="C:cytoplasm"/>
    <property type="evidence" value="ECO:0007669"/>
    <property type="project" value="TreeGrafter"/>
</dbReference>
<keyword evidence="3" id="KW-0812">Transmembrane</keyword>
<proteinExistence type="predicted"/>
<name>A0A397F497_APHAT</name>
<evidence type="ECO:0000256" key="2">
    <source>
        <dbReference type="ARBA" id="ARBA00023098"/>
    </source>
</evidence>
<organism evidence="4 5">
    <name type="scientific">Aphanomyces astaci</name>
    <name type="common">Crayfish plague agent</name>
    <dbReference type="NCBI Taxonomy" id="112090"/>
    <lineage>
        <taxon>Eukaryota</taxon>
        <taxon>Sar</taxon>
        <taxon>Stramenopiles</taxon>
        <taxon>Oomycota</taxon>
        <taxon>Saprolegniomycetes</taxon>
        <taxon>Saprolegniales</taxon>
        <taxon>Verrucalvaceae</taxon>
        <taxon>Aphanomyces</taxon>
    </lineage>
</organism>
<protein>
    <recommendedName>
        <fullName evidence="6">THH1/TOM1/TOM3 domain-containing protein</fullName>
    </recommendedName>
</protein>
<feature type="transmembrane region" description="Helical" evidence="3">
    <location>
        <begin position="52"/>
        <end position="75"/>
    </location>
</feature>
<dbReference type="InterPro" id="IPR039034">
    <property type="entry name" value="INPP4"/>
</dbReference>
<feature type="transmembrane region" description="Helical" evidence="3">
    <location>
        <begin position="442"/>
        <end position="460"/>
    </location>
</feature>
<evidence type="ECO:0000313" key="5">
    <source>
        <dbReference type="Proteomes" id="UP000266196"/>
    </source>
</evidence>
<keyword evidence="3" id="KW-1133">Transmembrane helix</keyword>
<accession>A0A397F497</accession>
<feature type="transmembrane region" description="Helical" evidence="3">
    <location>
        <begin position="217"/>
        <end position="237"/>
    </location>
</feature>
<dbReference type="PANTHER" id="PTHR12187">
    <property type="entry name" value="AGAP000124-PA"/>
    <property type="match status" value="1"/>
</dbReference>
<comment type="caution">
    <text evidence="4">The sequence shown here is derived from an EMBL/GenBank/DDBJ whole genome shotgun (WGS) entry which is preliminary data.</text>
</comment>
<evidence type="ECO:0000256" key="1">
    <source>
        <dbReference type="ARBA" id="ARBA00022801"/>
    </source>
</evidence>
<feature type="transmembrane region" description="Helical" evidence="3">
    <location>
        <begin position="249"/>
        <end position="266"/>
    </location>
</feature>
<evidence type="ECO:0000256" key="3">
    <source>
        <dbReference type="SAM" id="Phobius"/>
    </source>
</evidence>
<dbReference type="PANTHER" id="PTHR12187:SF11">
    <property type="entry name" value="PHOSPHATIDYLINOSITOL-3,4-BISPHOSPHATE 4-PHOSPHATASE"/>
    <property type="match status" value="1"/>
</dbReference>
<dbReference type="AlphaFoldDB" id="A0A397F497"/>
<sequence length="1175" mass="130645">MCNLGHRHIVFMIDASTVVPMEVFQEASLHKLLVKHVRKLLMSDRVDRLKSILIFLLHSVGLFDMALQASILLALHDAFDHLFRHWFRDVRFCYHLVLLYLFGDRRQLGSRSDAILLGLDTDIVVLQRHPLWLQFDERLLDALEGCRSATRTTPYDRTSFNEYIGQLEHYYQSAESLPDGEAVPIPRIKVQAPNSRGDDFRASMDELVLLPTPTMSITILCVTLYIVVGMTALYRSVVPRPLPVTRLKAFQYLVAAFSLLRSMSFVSGDPSARNIVNRLALCIFFSLVLFQVFFWFDIVNPGMSVRSKRIWNTFLAVNFVFYTFVLVLQLVSPATPVELDDESRVRINFWSDLLPVLLVALGSVGSAGGMLYLSCKMRLRVQRLVDEVPRQTIQAMHRALAFLNGVLLLSSVVFAMRTVFYLQRPWSHKECGAIQDPNVCIFVGYVLPEMVPCILFLALMQQVDPRLWTSSCHASTSETTPLLRKQPASSIGRTEVRHGDNSSPMYYRVLLNVPTLQGALRLQVFALHDVASLVMEAVVDDPSTLVPGHAMSFRRDEDGAMALPDGLLMIRCEAVSSVEPTFQRLARAFVWPEMTLLAEEELVESPFTWSIPYQLLQVIVVDLADKLDRLTDAATSEIESSLAVATSPREGDEDDGGGNRSLLSDMIFHLQGNKRRRSNHKWRVEMIQRMEMYLAQVRSVLQTYEAGPVVTFKPSTKKADPDLRFVALNLHAQMLTLGSAIPDEGRIVASEATWDDAPPPTLALKEVPPFMNCRLFGTVTVGAFAAHVYGFGQGGFVRIRLRELSMQAIGADLAVLQRDMHALEWHIDQRLDVAFSQAMTALVTSFSQTLYVHLHASDVAGDGDENRKTPALYLQQLERHGFLFSVESLLSTVGAEAGMLGDMDAAVKALAHVTLQLQVVCPSGVFDMRMSSRGSSGLTIELPLIDAREKALPTGRRIPGQPVSLSPSSCSSVDHLAVGTRLDIAVVPVLFNQGMNELQTVANTVGRSQLQEDINVESSIVLEAYLTAVSTSPDVLRAWEGVKGKIQQAKAEKVMDIVATTSWIARQVGGGRVTCCKSGKDRTAMSVTLEEATWMADHAATTISSSSSSHIDMDQASRQGGWTVEWTQLLRTYGVRRENARKNIGKAQYAFNTWQNYLLPSEYKCPPGTGGGGTS</sequence>
<dbReference type="GO" id="GO:0016316">
    <property type="term" value="F:phosphatidylinositol-3,4-bisphosphate 4-phosphatase activity"/>
    <property type="evidence" value="ECO:0007669"/>
    <property type="project" value="InterPro"/>
</dbReference>
<feature type="transmembrane region" description="Helical" evidence="3">
    <location>
        <begin position="278"/>
        <end position="298"/>
    </location>
</feature>
<feature type="transmembrane region" description="Helical" evidence="3">
    <location>
        <begin position="353"/>
        <end position="373"/>
    </location>
</feature>
<feature type="transmembrane region" description="Helical" evidence="3">
    <location>
        <begin position="310"/>
        <end position="333"/>
    </location>
</feature>
<keyword evidence="2" id="KW-0443">Lipid metabolism</keyword>
<feature type="transmembrane region" description="Helical" evidence="3">
    <location>
        <begin position="399"/>
        <end position="422"/>
    </location>
</feature>